<gene>
    <name evidence="1" type="ORF">IAS62_005117</name>
</gene>
<dbReference type="EMBL" id="CP143814">
    <property type="protein sequence ID" value="WVO23760.1"/>
    <property type="molecule type" value="Genomic_DNA"/>
</dbReference>
<name>A0ABZ2B4W1_9TREE</name>
<organism evidence="1 2">
    <name type="scientific">Cryptococcus decagattii</name>
    <dbReference type="NCBI Taxonomy" id="1859122"/>
    <lineage>
        <taxon>Eukaryota</taxon>
        <taxon>Fungi</taxon>
        <taxon>Dikarya</taxon>
        <taxon>Basidiomycota</taxon>
        <taxon>Agaricomycotina</taxon>
        <taxon>Tremellomycetes</taxon>
        <taxon>Tremellales</taxon>
        <taxon>Cryptococcaceae</taxon>
        <taxon>Cryptococcus</taxon>
        <taxon>Cryptococcus gattii species complex</taxon>
    </lineage>
</organism>
<accession>A0ABZ2B4W1</accession>
<dbReference type="RefSeq" id="XP_064722999.1">
    <property type="nucleotide sequence ID" value="XM_064866927.1"/>
</dbReference>
<sequence length="89" mass="10406">MWHHRSEDARRLIDCAFLLFPSSTFSFFPVKESSLEVEQLAHREYSHSPTYLSFAFRRVLISSPRSQQGNILGLISSRKLPYDWMKLAS</sequence>
<keyword evidence="2" id="KW-1185">Reference proteome</keyword>
<dbReference type="GeneID" id="89991887"/>
<evidence type="ECO:0000313" key="1">
    <source>
        <dbReference type="EMBL" id="WVO23760.1"/>
    </source>
</evidence>
<protein>
    <submittedName>
        <fullName evidence="1">Uncharacterized protein</fullName>
    </submittedName>
</protein>
<evidence type="ECO:0000313" key="2">
    <source>
        <dbReference type="Proteomes" id="UP001432216"/>
    </source>
</evidence>
<proteinExistence type="predicted"/>
<reference evidence="1 2" key="1">
    <citation type="submission" date="2024-01" db="EMBL/GenBank/DDBJ databases">
        <title>Comparative genomics of Cryptococcus and Kwoniella reveals pathogenesis evolution and contrasting modes of karyotype evolution via chromosome fusion or intercentromeric recombination.</title>
        <authorList>
            <person name="Coelho M.A."/>
            <person name="David-Palma M."/>
            <person name="Shea T."/>
            <person name="Bowers K."/>
            <person name="McGinley-Smith S."/>
            <person name="Mohammad A.W."/>
            <person name="Gnirke A."/>
            <person name="Yurkov A.M."/>
            <person name="Nowrousian M."/>
            <person name="Sun S."/>
            <person name="Cuomo C.A."/>
            <person name="Heitman J."/>
        </authorList>
    </citation>
    <scope>NUCLEOTIDE SEQUENCE [LARGE SCALE GENOMIC DNA]</scope>
    <source>
        <strain evidence="1 2">7685027</strain>
    </source>
</reference>
<dbReference type="Proteomes" id="UP001432216">
    <property type="component" value="Chromosome 9"/>
</dbReference>